<accession>X1K646</accession>
<evidence type="ECO:0000313" key="1">
    <source>
        <dbReference type="EMBL" id="GAI02018.1"/>
    </source>
</evidence>
<reference evidence="1" key="1">
    <citation type="journal article" date="2014" name="Front. Microbiol.">
        <title>High frequency of phylogenetically diverse reductive dehalogenase-homologous genes in deep subseafloor sedimentary metagenomes.</title>
        <authorList>
            <person name="Kawai M."/>
            <person name="Futagami T."/>
            <person name="Toyoda A."/>
            <person name="Takaki Y."/>
            <person name="Nishi S."/>
            <person name="Hori S."/>
            <person name="Arai W."/>
            <person name="Tsubouchi T."/>
            <person name="Morono Y."/>
            <person name="Uchiyama I."/>
            <person name="Ito T."/>
            <person name="Fujiyama A."/>
            <person name="Inagaki F."/>
            <person name="Takami H."/>
        </authorList>
    </citation>
    <scope>NUCLEOTIDE SEQUENCE</scope>
    <source>
        <strain evidence="1">Expedition CK06-06</strain>
    </source>
</reference>
<organism evidence="1">
    <name type="scientific">marine sediment metagenome</name>
    <dbReference type="NCBI Taxonomy" id="412755"/>
    <lineage>
        <taxon>unclassified sequences</taxon>
        <taxon>metagenomes</taxon>
        <taxon>ecological metagenomes</taxon>
    </lineage>
</organism>
<gene>
    <name evidence="1" type="ORF">S03H2_70104</name>
</gene>
<sequence length="98" mass="10737">GMGDGLDMDLTDIGRLADLYQKGERLARGLATSKAEVIIEVLPPLVKDIFAVFLAVNVITSDPPELVRKRQSEFITRADGVMVQYYGGQKQISEGGQR</sequence>
<dbReference type="EMBL" id="BARU01046484">
    <property type="protein sequence ID" value="GAI02018.1"/>
    <property type="molecule type" value="Genomic_DNA"/>
</dbReference>
<dbReference type="AlphaFoldDB" id="X1K646"/>
<protein>
    <submittedName>
        <fullName evidence="1">Uncharacterized protein</fullName>
    </submittedName>
</protein>
<name>X1K646_9ZZZZ</name>
<comment type="caution">
    <text evidence="1">The sequence shown here is derived from an EMBL/GenBank/DDBJ whole genome shotgun (WGS) entry which is preliminary data.</text>
</comment>
<feature type="non-terminal residue" evidence="1">
    <location>
        <position position="1"/>
    </location>
</feature>
<proteinExistence type="predicted"/>